<gene>
    <name evidence="2" type="ordered locus">DaAHT2_2328</name>
</gene>
<dbReference type="RefSeq" id="WP_013164507.1">
    <property type="nucleotide sequence ID" value="NC_014216.1"/>
</dbReference>
<dbReference type="InParanoid" id="D6Z706"/>
<dbReference type="STRING" id="589865.DaAHT2_2328"/>
<dbReference type="Proteomes" id="UP000001508">
    <property type="component" value="Chromosome"/>
</dbReference>
<evidence type="ECO:0000256" key="1">
    <source>
        <dbReference type="SAM" id="MobiDB-lite"/>
    </source>
</evidence>
<feature type="compositionally biased region" description="Low complexity" evidence="1">
    <location>
        <begin position="155"/>
        <end position="165"/>
    </location>
</feature>
<dbReference type="EMBL" id="CP001940">
    <property type="protein sequence ID" value="ADH86993.1"/>
    <property type="molecule type" value="Genomic_DNA"/>
</dbReference>
<sequence length="337" mass="37211">MAISIDESIRIFKAEIISQDQRLPQRRSEPLLEACACLKQRFKSRKNILALLGMAEGVVLYMRKRQAVADPECLDFLKETLAHVVNIYEEGKFDPEREEELGRRMYKRFTGLKNQLQERRSPQPANRAATPSQDRPPANTNPPASKASRPTVAPASNAAGAAGSNRPHRYAPIPGESCRLIKIGEFPLLVVGKAVARLAPIKPSERQALLAATEVSLKDFSRLFRRLPRLFHGPLSKIPAGRLKKLKLPLILPRGGGLPPLPPENADHLLVLSHGQWHGVIPVRLAGSKPLTLKRFQAAANGDIAGLGTTDDDASYPLLNPRALLEREGFLTMPERD</sequence>
<dbReference type="KEGG" id="dak:DaAHT2_2328"/>
<keyword evidence="3" id="KW-1185">Reference proteome</keyword>
<dbReference type="HOGENOM" id="CLU_823159_0_0_7"/>
<feature type="region of interest" description="Disordered" evidence="1">
    <location>
        <begin position="112"/>
        <end position="169"/>
    </location>
</feature>
<protein>
    <submittedName>
        <fullName evidence="2">Uncharacterized protein</fullName>
    </submittedName>
</protein>
<proteinExistence type="predicted"/>
<evidence type="ECO:0000313" key="3">
    <source>
        <dbReference type="Proteomes" id="UP000001508"/>
    </source>
</evidence>
<dbReference type="AlphaFoldDB" id="D6Z706"/>
<name>D6Z706_DESAT</name>
<reference evidence="3" key="1">
    <citation type="submission" date="2010-02" db="EMBL/GenBank/DDBJ databases">
        <title>Complete sequence of Desulfurivibrio alkaliphilus AHT2.</title>
        <authorList>
            <consortium name="US DOE Joint Genome Institute"/>
            <person name="Pitluck S."/>
            <person name="Chertkov O."/>
            <person name="Detter J.C."/>
            <person name="Han C."/>
            <person name="Tapia R."/>
            <person name="Larimer F."/>
            <person name="Land M."/>
            <person name="Hauser L."/>
            <person name="Kyrpides N."/>
            <person name="Mikhailova N."/>
            <person name="Sorokin D.Y."/>
            <person name="Muyzer G."/>
            <person name="Woyke T."/>
        </authorList>
    </citation>
    <scope>NUCLEOTIDE SEQUENCE [LARGE SCALE GENOMIC DNA]</scope>
    <source>
        <strain evidence="3">DSM 19089 / UNIQEM U267 / AHT2</strain>
    </source>
</reference>
<accession>D6Z706</accession>
<organism evidence="2 3">
    <name type="scientific">Desulfurivibrio alkaliphilus (strain DSM 19089 / UNIQEM U267 / AHT2)</name>
    <dbReference type="NCBI Taxonomy" id="589865"/>
    <lineage>
        <taxon>Bacteria</taxon>
        <taxon>Pseudomonadati</taxon>
        <taxon>Thermodesulfobacteriota</taxon>
        <taxon>Desulfobulbia</taxon>
        <taxon>Desulfobulbales</taxon>
        <taxon>Desulfobulbaceae</taxon>
        <taxon>Desulfurivibrio</taxon>
    </lineage>
</organism>
<evidence type="ECO:0000313" key="2">
    <source>
        <dbReference type="EMBL" id="ADH86993.1"/>
    </source>
</evidence>